<dbReference type="RefSeq" id="WP_132877020.1">
    <property type="nucleotide sequence ID" value="NZ_SLXQ01000003.1"/>
</dbReference>
<proteinExistence type="predicted"/>
<feature type="compositionally biased region" description="Low complexity" evidence="1">
    <location>
        <begin position="115"/>
        <end position="128"/>
    </location>
</feature>
<dbReference type="Proteomes" id="UP000294911">
    <property type="component" value="Unassembled WGS sequence"/>
</dbReference>
<evidence type="ECO:0000256" key="1">
    <source>
        <dbReference type="SAM" id="MobiDB-lite"/>
    </source>
</evidence>
<evidence type="ECO:0000313" key="3">
    <source>
        <dbReference type="EMBL" id="TCP54269.1"/>
    </source>
</evidence>
<organism evidence="3 4">
    <name type="scientific">Tamaricihabitans halophyticus</name>
    <dbReference type="NCBI Taxonomy" id="1262583"/>
    <lineage>
        <taxon>Bacteria</taxon>
        <taxon>Bacillati</taxon>
        <taxon>Actinomycetota</taxon>
        <taxon>Actinomycetes</taxon>
        <taxon>Pseudonocardiales</taxon>
        <taxon>Pseudonocardiaceae</taxon>
        <taxon>Tamaricihabitans</taxon>
    </lineage>
</organism>
<dbReference type="AlphaFoldDB" id="A0A4R2QYI8"/>
<protein>
    <submittedName>
        <fullName evidence="3">Uncharacterized protein</fullName>
    </submittedName>
</protein>
<sequence length="128" mass="13270">MKVLRVVLLIAGLGLLVGGVVEAASVSGDDTRWICEEPPEPNGTLMRCATSGSPGLVDGAGPVTLSLLGLGLLVVFAALGQYPRRQPATPYGQPAPQPFYQQHEQPAGQPPAGMPQPQQHWGQPGPSA</sequence>
<feature type="region of interest" description="Disordered" evidence="1">
    <location>
        <begin position="86"/>
        <end position="128"/>
    </location>
</feature>
<accession>A0A4R2QYI8</accession>
<name>A0A4R2QYI8_9PSEU</name>
<keyword evidence="2" id="KW-0812">Transmembrane</keyword>
<keyword evidence="4" id="KW-1185">Reference proteome</keyword>
<keyword evidence="2" id="KW-1133">Transmembrane helix</keyword>
<keyword evidence="2" id="KW-0472">Membrane</keyword>
<evidence type="ECO:0000256" key="2">
    <source>
        <dbReference type="SAM" id="Phobius"/>
    </source>
</evidence>
<reference evidence="3 4" key="1">
    <citation type="submission" date="2019-03" db="EMBL/GenBank/DDBJ databases">
        <title>Genomic Encyclopedia of Type Strains, Phase IV (KMG-IV): sequencing the most valuable type-strain genomes for metagenomic binning, comparative biology and taxonomic classification.</title>
        <authorList>
            <person name="Goeker M."/>
        </authorList>
    </citation>
    <scope>NUCLEOTIDE SEQUENCE [LARGE SCALE GENOMIC DNA]</scope>
    <source>
        <strain evidence="3 4">DSM 45765</strain>
    </source>
</reference>
<gene>
    <name evidence="3" type="ORF">EV191_103313</name>
</gene>
<evidence type="ECO:0000313" key="4">
    <source>
        <dbReference type="Proteomes" id="UP000294911"/>
    </source>
</evidence>
<comment type="caution">
    <text evidence="3">The sequence shown here is derived from an EMBL/GenBank/DDBJ whole genome shotgun (WGS) entry which is preliminary data.</text>
</comment>
<feature type="transmembrane region" description="Helical" evidence="2">
    <location>
        <begin position="60"/>
        <end position="79"/>
    </location>
</feature>
<dbReference type="EMBL" id="SLXQ01000003">
    <property type="protein sequence ID" value="TCP54269.1"/>
    <property type="molecule type" value="Genomic_DNA"/>
</dbReference>